<keyword evidence="3" id="KW-1185">Reference proteome</keyword>
<dbReference type="GO" id="GO:0008381">
    <property type="term" value="F:mechanosensitive monoatomic ion channel activity"/>
    <property type="evidence" value="ECO:0007669"/>
    <property type="project" value="InterPro"/>
</dbReference>
<comment type="caution">
    <text evidence="1">Lacks conserved residue(s) required for the propagation of feature annotation.</text>
</comment>
<accession>A0A3M2HFI4</accession>
<comment type="function">
    <text evidence="1">Mechanosensitive channel that participates in the regulation of osmotic pressure changes within the cell, opening in response to stretch forces in the membrane lipid bilayer, without the need for other proteins. Contributes to normal resistance to hypoosmotic shock. Forms an ion channel of 1.0 nanosiemens conductance with a slight preference for anions.</text>
</comment>
<comment type="subcellular location">
    <subcellularLocation>
        <location evidence="1">Cell inner membrane</location>
        <topology evidence="1">Multi-pass membrane protein</topology>
    </subcellularLocation>
</comment>
<feature type="transmembrane region" description="Helical" evidence="1">
    <location>
        <begin position="399"/>
        <end position="424"/>
    </location>
</feature>
<comment type="caution">
    <text evidence="2">The sequence shown here is derived from an EMBL/GenBank/DDBJ whole genome shotgun (WGS) entry which is preliminary data.</text>
</comment>
<gene>
    <name evidence="2" type="ORF">EBB59_12615</name>
</gene>
<dbReference type="Pfam" id="PF05552">
    <property type="entry name" value="MS_channel_1st_1"/>
    <property type="match status" value="4"/>
</dbReference>
<reference evidence="2 3" key="1">
    <citation type="submission" date="2018-10" db="EMBL/GenBank/DDBJ databases">
        <title>Proposal of Lysobacter pythonis sp. nov. isolated from royal pythons (Python regius).</title>
        <authorList>
            <person name="Hans-Juergen B."/>
            <person name="Huptas C."/>
            <person name="Sandra B."/>
            <person name="Igor L."/>
            <person name="Joachim S."/>
            <person name="Siegfried S."/>
            <person name="Mareike W."/>
            <person name="Peter K."/>
        </authorList>
    </citation>
    <scope>NUCLEOTIDE SEQUENCE [LARGE SCALE GENOMIC DNA]</scope>
    <source>
        <strain evidence="2 3">4284/11</strain>
    </source>
</reference>
<keyword evidence="1" id="KW-1003">Cell membrane</keyword>
<keyword evidence="1" id="KW-0813">Transport</keyword>
<feature type="transmembrane region" description="Helical" evidence="1">
    <location>
        <begin position="113"/>
        <end position="135"/>
    </location>
</feature>
<keyword evidence="1" id="KW-0997">Cell inner membrane</keyword>
<keyword evidence="1" id="KW-1133">Transmembrane helix</keyword>
<dbReference type="NCBIfam" id="NF033912">
    <property type="entry name" value="msc"/>
    <property type="match status" value="1"/>
</dbReference>
<evidence type="ECO:0000256" key="1">
    <source>
        <dbReference type="RuleBase" id="RU369025"/>
    </source>
</evidence>
<keyword evidence="1" id="KW-0472">Membrane</keyword>
<sequence>MPHAPWQASLQNSLGNYLPHLLGGIAILLVGWLVALALSAGTRKGLGALALNRRLNAATPQADDFDYEKLAGRLVFWFVLLLAVLGMFSVFNVEGVSGPLSVLAATIMAYLPRILLALGLALFAWIVATVVRGLVNRGLDATRLDEKLSQDAAMPPVSATMGNVAYWLVLLLFLPAIVGVLEIDGLLGPLTVMTGDIMSMLPNIFVAIVIAVVGWVVAKVVRGLVGNLLASTGIDRFSAQNEGTRDLRLSQLGGTLAFILVFVPALIAALDALKISAISGPLTHMLDIMVSAIPGIIAATAILLLAWFIGRFAAGLVARLLSSLGLDRVPERLGLGHAFGSSPAVTAPAQPIVNDEPAPPARGPASLSDFAGKLALFFIMLFATVEAADLLGFTGVRDLVATFIAFGADILLGLVIFVVGYWLANLAAEAIQRANPGNAVGLSRIARIAILGLVIAMGLRAMGIADDIVNLAFTLVLGAVAVAVAIAFGIGGREAAGKLANRWAGQYLDKSDEPRH</sequence>
<dbReference type="InterPro" id="IPR045275">
    <property type="entry name" value="MscS_archaea/bacteria_type"/>
</dbReference>
<feature type="transmembrane region" description="Helical" evidence="1">
    <location>
        <begin position="374"/>
        <end position="393"/>
    </location>
</feature>
<feature type="transmembrane region" description="Helical" evidence="1">
    <location>
        <begin position="74"/>
        <end position="93"/>
    </location>
</feature>
<dbReference type="GO" id="GO:0005886">
    <property type="term" value="C:plasma membrane"/>
    <property type="evidence" value="ECO:0007669"/>
    <property type="project" value="UniProtKB-SubCell"/>
</dbReference>
<dbReference type="PANTHER" id="PTHR30221:SF1">
    <property type="entry name" value="SMALL-CONDUCTANCE MECHANOSENSITIVE CHANNEL"/>
    <property type="match status" value="1"/>
</dbReference>
<comment type="similarity">
    <text evidence="1">Belongs to the MscS (TC 1.A.23) family.</text>
</comment>
<organism evidence="2 3">
    <name type="scientific">Solilutibacter pythonis</name>
    <dbReference type="NCBI Taxonomy" id="2483112"/>
    <lineage>
        <taxon>Bacteria</taxon>
        <taxon>Pseudomonadati</taxon>
        <taxon>Pseudomonadota</taxon>
        <taxon>Gammaproteobacteria</taxon>
        <taxon>Lysobacterales</taxon>
        <taxon>Lysobacteraceae</taxon>
        <taxon>Solilutibacter</taxon>
    </lineage>
</organism>
<dbReference type="PANTHER" id="PTHR30221">
    <property type="entry name" value="SMALL-CONDUCTANCE MECHANOSENSITIVE CHANNEL"/>
    <property type="match status" value="1"/>
</dbReference>
<name>A0A3M2HFI4_9GAMM</name>
<evidence type="ECO:0000313" key="3">
    <source>
        <dbReference type="Proteomes" id="UP000275012"/>
    </source>
</evidence>
<dbReference type="AlphaFoldDB" id="A0A3M2HFI4"/>
<keyword evidence="1" id="KW-0812">Transmembrane</keyword>
<dbReference type="RefSeq" id="WP_122102505.1">
    <property type="nucleotide sequence ID" value="NZ_RFLY01000025.1"/>
</dbReference>
<feature type="transmembrane region" description="Helical" evidence="1">
    <location>
        <begin position="164"/>
        <end position="183"/>
    </location>
</feature>
<feature type="transmembrane region" description="Helical" evidence="1">
    <location>
        <begin position="471"/>
        <end position="492"/>
    </location>
</feature>
<keyword evidence="1" id="KW-0406">Ion transport</keyword>
<proteinExistence type="inferred from homology"/>
<dbReference type="OrthoDB" id="1411407at2"/>
<comment type="subunit">
    <text evidence="1">Homoheptamer.</text>
</comment>
<feature type="transmembrane region" description="Helical" evidence="1">
    <location>
        <begin position="20"/>
        <end position="38"/>
    </location>
</feature>
<feature type="transmembrane region" description="Helical" evidence="1">
    <location>
        <begin position="203"/>
        <end position="229"/>
    </location>
</feature>
<keyword evidence="1" id="KW-0407">Ion channel</keyword>
<protein>
    <recommendedName>
        <fullName evidence="1">Small-conductance mechanosensitive channel</fullName>
    </recommendedName>
</protein>
<evidence type="ECO:0000313" key="2">
    <source>
        <dbReference type="EMBL" id="RMH87718.1"/>
    </source>
</evidence>
<dbReference type="InterPro" id="IPR008910">
    <property type="entry name" value="MSC_TM_helix"/>
</dbReference>
<feature type="transmembrane region" description="Helical" evidence="1">
    <location>
        <begin position="445"/>
        <end position="465"/>
    </location>
</feature>
<dbReference type="EMBL" id="RFLY01000025">
    <property type="protein sequence ID" value="RMH87718.1"/>
    <property type="molecule type" value="Genomic_DNA"/>
</dbReference>
<dbReference type="Gene3D" id="1.10.287.1260">
    <property type="match status" value="1"/>
</dbReference>
<feature type="transmembrane region" description="Helical" evidence="1">
    <location>
        <begin position="288"/>
        <end position="309"/>
    </location>
</feature>
<dbReference type="Proteomes" id="UP000275012">
    <property type="component" value="Unassembled WGS sequence"/>
</dbReference>
<feature type="transmembrane region" description="Helical" evidence="1">
    <location>
        <begin position="249"/>
        <end position="268"/>
    </location>
</feature>